<dbReference type="InterPro" id="IPR036097">
    <property type="entry name" value="HisK_dim/P_sf"/>
</dbReference>
<dbReference type="CDD" id="cd00082">
    <property type="entry name" value="HisKA"/>
    <property type="match status" value="1"/>
</dbReference>
<proteinExistence type="predicted"/>
<accession>A0A229UJ70</accession>
<organism evidence="16 17">
    <name type="scientific">Paenibacillus rigui</name>
    <dbReference type="NCBI Taxonomy" id="554312"/>
    <lineage>
        <taxon>Bacteria</taxon>
        <taxon>Bacillati</taxon>
        <taxon>Bacillota</taxon>
        <taxon>Bacilli</taxon>
        <taxon>Bacillales</taxon>
        <taxon>Paenibacillaceae</taxon>
        <taxon>Paenibacillus</taxon>
    </lineage>
</organism>
<name>A0A229UJ70_9BACL</name>
<keyword evidence="10" id="KW-0067">ATP-binding</keyword>
<dbReference type="OrthoDB" id="9780487at2"/>
<keyword evidence="17" id="KW-1185">Reference proteome</keyword>
<evidence type="ECO:0000256" key="10">
    <source>
        <dbReference type="ARBA" id="ARBA00022840"/>
    </source>
</evidence>
<evidence type="ECO:0000259" key="15">
    <source>
        <dbReference type="PROSITE" id="PS50109"/>
    </source>
</evidence>
<comment type="catalytic activity">
    <reaction evidence="1">
        <text>ATP + protein L-histidine = ADP + protein N-phospho-L-histidine.</text>
        <dbReference type="EC" id="2.7.13.3"/>
    </reaction>
</comment>
<evidence type="ECO:0000256" key="13">
    <source>
        <dbReference type="ARBA" id="ARBA00023136"/>
    </source>
</evidence>
<feature type="domain" description="Histidine kinase" evidence="15">
    <location>
        <begin position="121"/>
        <end position="328"/>
    </location>
</feature>
<dbReference type="Proteomes" id="UP000215509">
    <property type="component" value="Unassembled WGS sequence"/>
</dbReference>
<evidence type="ECO:0000256" key="8">
    <source>
        <dbReference type="ARBA" id="ARBA00022741"/>
    </source>
</evidence>
<evidence type="ECO:0000256" key="11">
    <source>
        <dbReference type="ARBA" id="ARBA00022989"/>
    </source>
</evidence>
<dbReference type="GO" id="GO:0016036">
    <property type="term" value="P:cellular response to phosphate starvation"/>
    <property type="evidence" value="ECO:0007669"/>
    <property type="project" value="TreeGrafter"/>
</dbReference>
<evidence type="ECO:0000256" key="4">
    <source>
        <dbReference type="ARBA" id="ARBA00022475"/>
    </source>
</evidence>
<dbReference type="GO" id="GO:0000155">
    <property type="term" value="F:phosphorelay sensor kinase activity"/>
    <property type="evidence" value="ECO:0007669"/>
    <property type="project" value="InterPro"/>
</dbReference>
<evidence type="ECO:0000256" key="6">
    <source>
        <dbReference type="ARBA" id="ARBA00022679"/>
    </source>
</evidence>
<dbReference type="SMART" id="SM00387">
    <property type="entry name" value="HATPase_c"/>
    <property type="match status" value="1"/>
</dbReference>
<reference evidence="16 17" key="1">
    <citation type="submission" date="2017-07" db="EMBL/GenBank/DDBJ databases">
        <title>Genome sequencing and assembly of Paenibacillus rigui.</title>
        <authorList>
            <person name="Mayilraj S."/>
        </authorList>
    </citation>
    <scope>NUCLEOTIDE SEQUENCE [LARGE SCALE GENOMIC DNA]</scope>
    <source>
        <strain evidence="16 17">JCM 16352</strain>
    </source>
</reference>
<dbReference type="Gene3D" id="1.10.287.130">
    <property type="match status" value="1"/>
</dbReference>
<evidence type="ECO:0000256" key="5">
    <source>
        <dbReference type="ARBA" id="ARBA00022553"/>
    </source>
</evidence>
<dbReference type="PANTHER" id="PTHR45453">
    <property type="entry name" value="PHOSPHATE REGULON SENSOR PROTEIN PHOR"/>
    <property type="match status" value="1"/>
</dbReference>
<evidence type="ECO:0000313" key="17">
    <source>
        <dbReference type="Proteomes" id="UP000215509"/>
    </source>
</evidence>
<dbReference type="GO" id="GO:0005886">
    <property type="term" value="C:plasma membrane"/>
    <property type="evidence" value="ECO:0007669"/>
    <property type="project" value="UniProtKB-SubCell"/>
</dbReference>
<evidence type="ECO:0000256" key="9">
    <source>
        <dbReference type="ARBA" id="ARBA00022777"/>
    </source>
</evidence>
<dbReference type="InterPro" id="IPR003594">
    <property type="entry name" value="HATPase_dom"/>
</dbReference>
<evidence type="ECO:0000256" key="12">
    <source>
        <dbReference type="ARBA" id="ARBA00023012"/>
    </source>
</evidence>
<feature type="transmembrane region" description="Helical" evidence="14">
    <location>
        <begin position="35"/>
        <end position="58"/>
    </location>
</feature>
<dbReference type="InterPro" id="IPR005467">
    <property type="entry name" value="His_kinase_dom"/>
</dbReference>
<keyword evidence="6" id="KW-0808">Transferase</keyword>
<keyword evidence="12" id="KW-0902">Two-component regulatory system</keyword>
<dbReference type="InterPro" id="IPR050351">
    <property type="entry name" value="BphY/WalK/GraS-like"/>
</dbReference>
<dbReference type="Pfam" id="PF02518">
    <property type="entry name" value="HATPase_c"/>
    <property type="match status" value="1"/>
</dbReference>
<evidence type="ECO:0000256" key="14">
    <source>
        <dbReference type="SAM" id="Phobius"/>
    </source>
</evidence>
<dbReference type="PRINTS" id="PR00344">
    <property type="entry name" value="BCTRLSENSOR"/>
</dbReference>
<dbReference type="GO" id="GO:0004721">
    <property type="term" value="F:phosphoprotein phosphatase activity"/>
    <property type="evidence" value="ECO:0007669"/>
    <property type="project" value="TreeGrafter"/>
</dbReference>
<dbReference type="SMART" id="SM00388">
    <property type="entry name" value="HisKA"/>
    <property type="match status" value="1"/>
</dbReference>
<comment type="subcellular location">
    <subcellularLocation>
        <location evidence="2">Cell membrane</location>
        <topology evidence="2">Multi-pass membrane protein</topology>
    </subcellularLocation>
</comment>
<dbReference type="Pfam" id="PF00512">
    <property type="entry name" value="HisKA"/>
    <property type="match status" value="1"/>
</dbReference>
<dbReference type="AlphaFoldDB" id="A0A229UJ70"/>
<sequence>MKLFWKEQVPLLLFYCLQTALVPLLYWLTGDGRPLPIVAYGILLSSTVLAGFLIYRYFSQRALYKRLSRPVQELNELIQSHGSSPLAEALNELLQQVYRQVQDILHRHNRRTEEHISFINRWVHQMKTPLSVIQLTVQELDEPAADSILEELDRLQKGLEMVLYTSRLDNFEHDFTVGPVLLLNIVREAVADNRKLCIRKKVYPDIQVDDAQLVYTDKKWLRFMLGQLITNAVNYSAGIGRKVTFTTFARGEAIILQIEDEGIGIRPEDLRRVFHPYFTGTRGRQYKESTGMGLYLVREVCSRLGHEVELESEVGRGTKVRLVFPRAPKETSNLTTL</sequence>
<evidence type="ECO:0000256" key="1">
    <source>
        <dbReference type="ARBA" id="ARBA00000085"/>
    </source>
</evidence>
<dbReference type="InterPro" id="IPR003661">
    <property type="entry name" value="HisK_dim/P_dom"/>
</dbReference>
<keyword evidence="13 14" id="KW-0472">Membrane</keyword>
<keyword evidence="9" id="KW-0418">Kinase</keyword>
<dbReference type="EMBL" id="NMQW01000053">
    <property type="protein sequence ID" value="OXM82949.1"/>
    <property type="molecule type" value="Genomic_DNA"/>
</dbReference>
<evidence type="ECO:0000256" key="2">
    <source>
        <dbReference type="ARBA" id="ARBA00004651"/>
    </source>
</evidence>
<evidence type="ECO:0000256" key="3">
    <source>
        <dbReference type="ARBA" id="ARBA00012438"/>
    </source>
</evidence>
<evidence type="ECO:0000313" key="16">
    <source>
        <dbReference type="EMBL" id="OXM82949.1"/>
    </source>
</evidence>
<gene>
    <name evidence="16" type="ORF">CF651_28500</name>
</gene>
<keyword evidence="11 14" id="KW-1133">Transmembrane helix</keyword>
<protein>
    <recommendedName>
        <fullName evidence="3">histidine kinase</fullName>
        <ecNumber evidence="3">2.7.13.3</ecNumber>
    </recommendedName>
</protein>
<feature type="transmembrane region" description="Helical" evidence="14">
    <location>
        <begin position="12"/>
        <end position="29"/>
    </location>
</feature>
<keyword evidence="8" id="KW-0547">Nucleotide-binding</keyword>
<comment type="caution">
    <text evidence="16">The sequence shown here is derived from an EMBL/GenBank/DDBJ whole genome shotgun (WGS) entry which is preliminary data.</text>
</comment>
<dbReference type="Gene3D" id="3.30.565.10">
    <property type="entry name" value="Histidine kinase-like ATPase, C-terminal domain"/>
    <property type="match status" value="1"/>
</dbReference>
<dbReference type="SUPFAM" id="SSF55874">
    <property type="entry name" value="ATPase domain of HSP90 chaperone/DNA topoisomerase II/histidine kinase"/>
    <property type="match status" value="1"/>
</dbReference>
<dbReference type="RefSeq" id="WP_094018252.1">
    <property type="nucleotide sequence ID" value="NZ_NMQW01000053.1"/>
</dbReference>
<dbReference type="InterPro" id="IPR004358">
    <property type="entry name" value="Sig_transdc_His_kin-like_C"/>
</dbReference>
<dbReference type="SUPFAM" id="SSF47384">
    <property type="entry name" value="Homodimeric domain of signal transducing histidine kinase"/>
    <property type="match status" value="1"/>
</dbReference>
<evidence type="ECO:0000256" key="7">
    <source>
        <dbReference type="ARBA" id="ARBA00022692"/>
    </source>
</evidence>
<keyword evidence="7 14" id="KW-0812">Transmembrane</keyword>
<dbReference type="EC" id="2.7.13.3" evidence="3"/>
<dbReference type="GO" id="GO:0005524">
    <property type="term" value="F:ATP binding"/>
    <property type="evidence" value="ECO:0007669"/>
    <property type="project" value="UniProtKB-KW"/>
</dbReference>
<keyword evidence="4" id="KW-1003">Cell membrane</keyword>
<keyword evidence="5" id="KW-0597">Phosphoprotein</keyword>
<dbReference type="InterPro" id="IPR036890">
    <property type="entry name" value="HATPase_C_sf"/>
</dbReference>
<dbReference type="PANTHER" id="PTHR45453:SF2">
    <property type="entry name" value="HISTIDINE KINASE"/>
    <property type="match status" value="1"/>
</dbReference>
<dbReference type="PROSITE" id="PS50109">
    <property type="entry name" value="HIS_KIN"/>
    <property type="match status" value="1"/>
</dbReference>